<name>A0A7S4IXK7_9STRA</name>
<evidence type="ECO:0000313" key="2">
    <source>
        <dbReference type="EMBL" id="CAE2242818.1"/>
    </source>
</evidence>
<gene>
    <name evidence="2" type="ORF">OAUR00152_LOCUS16921</name>
</gene>
<proteinExistence type="predicted"/>
<accession>A0A7S4IXK7</accession>
<dbReference type="AlphaFoldDB" id="A0A7S4IXK7"/>
<reference evidence="2" key="1">
    <citation type="submission" date="2021-01" db="EMBL/GenBank/DDBJ databases">
        <authorList>
            <person name="Corre E."/>
            <person name="Pelletier E."/>
            <person name="Niang G."/>
            <person name="Scheremetjew M."/>
            <person name="Finn R."/>
            <person name="Kale V."/>
            <person name="Holt S."/>
            <person name="Cochrane G."/>
            <person name="Meng A."/>
            <person name="Brown T."/>
            <person name="Cohen L."/>
        </authorList>
    </citation>
    <scope>NUCLEOTIDE SEQUENCE</scope>
    <source>
        <strain evidence="2">Isolate 1302-5</strain>
    </source>
</reference>
<dbReference type="EMBL" id="HBKQ01024762">
    <property type="protein sequence ID" value="CAE2242818.1"/>
    <property type="molecule type" value="Transcribed_RNA"/>
</dbReference>
<organism evidence="2">
    <name type="scientific">Odontella aurita</name>
    <dbReference type="NCBI Taxonomy" id="265563"/>
    <lineage>
        <taxon>Eukaryota</taxon>
        <taxon>Sar</taxon>
        <taxon>Stramenopiles</taxon>
        <taxon>Ochrophyta</taxon>
        <taxon>Bacillariophyta</taxon>
        <taxon>Mediophyceae</taxon>
        <taxon>Biddulphiophycidae</taxon>
        <taxon>Eupodiscales</taxon>
        <taxon>Odontellaceae</taxon>
        <taxon>Odontella</taxon>
    </lineage>
</organism>
<sequence length="133" mass="15065">MERECIRMQRRMQRRPGQSGGGRRRCEGDDDDAAMTTMMMMMIQLRGTPPAQSTSVPSSGHAIKCGDYVEYQKLAILRACFIAPWSAYTTTAACLPASRRTVGRGRAGEAPYHFSHRMLVHERIVPYHTRIDF</sequence>
<evidence type="ECO:0000256" key="1">
    <source>
        <dbReference type="SAM" id="MobiDB-lite"/>
    </source>
</evidence>
<protein>
    <submittedName>
        <fullName evidence="2">Uncharacterized protein</fullName>
    </submittedName>
</protein>
<feature type="region of interest" description="Disordered" evidence="1">
    <location>
        <begin position="1"/>
        <end position="29"/>
    </location>
</feature>